<dbReference type="Pfam" id="PF01869">
    <property type="entry name" value="BcrAD_BadFG"/>
    <property type="match status" value="1"/>
</dbReference>
<evidence type="ECO:0000313" key="7">
    <source>
        <dbReference type="Proteomes" id="UP001056429"/>
    </source>
</evidence>
<dbReference type="AlphaFoldDB" id="A0A9J6NV46"/>
<proteinExistence type="predicted"/>
<dbReference type="GO" id="GO:0046872">
    <property type="term" value="F:metal ion binding"/>
    <property type="evidence" value="ECO:0007669"/>
    <property type="project" value="UniProtKB-KW"/>
</dbReference>
<dbReference type="Proteomes" id="UP001056429">
    <property type="component" value="Unassembled WGS sequence"/>
</dbReference>
<dbReference type="NCBIfam" id="TIGR00241">
    <property type="entry name" value="CoA_E_activ"/>
    <property type="match status" value="1"/>
</dbReference>
<organism evidence="6 7">
    <name type="scientific">Oceanirhabdus seepicola</name>
    <dbReference type="NCBI Taxonomy" id="2828781"/>
    <lineage>
        <taxon>Bacteria</taxon>
        <taxon>Bacillati</taxon>
        <taxon>Bacillota</taxon>
        <taxon>Clostridia</taxon>
        <taxon>Eubacteriales</taxon>
        <taxon>Clostridiaceae</taxon>
        <taxon>Oceanirhabdus</taxon>
    </lineage>
</organism>
<accession>A0A9J6NV46</accession>
<dbReference type="InterPro" id="IPR002731">
    <property type="entry name" value="ATPase_BadF"/>
</dbReference>
<evidence type="ECO:0000256" key="3">
    <source>
        <dbReference type="ARBA" id="ARBA00023004"/>
    </source>
</evidence>
<dbReference type="PANTHER" id="PTHR32329">
    <property type="entry name" value="BIFUNCTIONAL PROTEIN [INCLUDES 2-HYDROXYACYL-COA DEHYDRATASE (N-TER) AND ITS ACTIVATOR DOMAIN (C_TERM)-RELATED"/>
    <property type="match status" value="1"/>
</dbReference>
<keyword evidence="7" id="KW-1185">Reference proteome</keyword>
<comment type="cofactor">
    <cofactor evidence="1">
        <name>[4Fe-4S] cluster</name>
        <dbReference type="ChEBI" id="CHEBI:49883"/>
    </cofactor>
</comment>
<evidence type="ECO:0000256" key="1">
    <source>
        <dbReference type="ARBA" id="ARBA00001966"/>
    </source>
</evidence>
<keyword evidence="3" id="KW-0408">Iron</keyword>
<dbReference type="PANTHER" id="PTHR32329:SF2">
    <property type="entry name" value="BIFUNCTIONAL PROTEIN [INCLUDES 2-HYDROXYACYL-COA DEHYDRATASE (N-TER) AND ITS ACTIVATOR DOMAIN (C_TERM)"/>
    <property type="match status" value="1"/>
</dbReference>
<dbReference type="CDD" id="cd24036">
    <property type="entry name" value="ASKHA_NBD_BcrAD_BadFG_HgdC_HadI"/>
    <property type="match status" value="1"/>
</dbReference>
<evidence type="ECO:0000259" key="5">
    <source>
        <dbReference type="Pfam" id="PF01869"/>
    </source>
</evidence>
<sequence>MNDKYYVGFDAGSTYVKSALIKGNEVIATKVMATGIDNVKTSELLLESLMEEAKIKRDDIAFINATGYSRRTLDLADDTISEITAHAYGIRLTAPKEAENIGLIIDIGGQDSKIICLDENYQVKNFTMNDKCAAGTGKFIEVIAQLLETTIDKVGELSLQSLSPCQINSICVVFAQTEVVSLVAQKKNRNDILAGMHISMAKRVSKMARKYKTKGSIVMTGGGALNEGLRIAFEDELMTDVYRANHPQFNGAIGAALIGQIQHEKEA</sequence>
<comment type="caution">
    <text evidence="6">The sequence shown here is derived from an EMBL/GenBank/DDBJ whole genome shotgun (WGS) entry which is preliminary data.</text>
</comment>
<dbReference type="InterPro" id="IPR043129">
    <property type="entry name" value="ATPase_NBD"/>
</dbReference>
<keyword evidence="2" id="KW-0479">Metal-binding</keyword>
<evidence type="ECO:0000313" key="6">
    <source>
        <dbReference type="EMBL" id="MCM1988346.1"/>
    </source>
</evidence>
<dbReference type="GO" id="GO:0051536">
    <property type="term" value="F:iron-sulfur cluster binding"/>
    <property type="evidence" value="ECO:0007669"/>
    <property type="project" value="UniProtKB-KW"/>
</dbReference>
<dbReference type="InterPro" id="IPR051805">
    <property type="entry name" value="Dehydratase_Activator_Redct"/>
</dbReference>
<reference evidence="6" key="1">
    <citation type="journal article" date="2021" name="mSystems">
        <title>Bacteria and Archaea Synergistically Convert Glycine Betaine to Biogenic Methane in the Formosa Cold Seep of the South China Sea.</title>
        <authorList>
            <person name="Li L."/>
            <person name="Zhang W."/>
            <person name="Zhang S."/>
            <person name="Song L."/>
            <person name="Sun Q."/>
            <person name="Zhang H."/>
            <person name="Xiang H."/>
            <person name="Dong X."/>
        </authorList>
    </citation>
    <scope>NUCLEOTIDE SEQUENCE</scope>
    <source>
        <strain evidence="6">ZWT</strain>
    </source>
</reference>
<dbReference type="EMBL" id="JAGSOJ010000001">
    <property type="protein sequence ID" value="MCM1988346.1"/>
    <property type="molecule type" value="Genomic_DNA"/>
</dbReference>
<dbReference type="SUPFAM" id="SSF53067">
    <property type="entry name" value="Actin-like ATPase domain"/>
    <property type="match status" value="1"/>
</dbReference>
<feature type="domain" description="ATPase BadF/BadG/BcrA/BcrD type" evidence="5">
    <location>
        <begin position="7"/>
        <end position="259"/>
    </location>
</feature>
<gene>
    <name evidence="6" type="ORF">KDK92_01230</name>
</gene>
<dbReference type="InterPro" id="IPR008275">
    <property type="entry name" value="CoA_E_activase_dom"/>
</dbReference>
<reference evidence="6" key="2">
    <citation type="submission" date="2021-04" db="EMBL/GenBank/DDBJ databases">
        <authorList>
            <person name="Dong X."/>
        </authorList>
    </citation>
    <scope>NUCLEOTIDE SEQUENCE</scope>
    <source>
        <strain evidence="6">ZWT</strain>
    </source>
</reference>
<evidence type="ECO:0000256" key="2">
    <source>
        <dbReference type="ARBA" id="ARBA00022723"/>
    </source>
</evidence>
<evidence type="ECO:0000256" key="4">
    <source>
        <dbReference type="ARBA" id="ARBA00023014"/>
    </source>
</evidence>
<keyword evidence="4" id="KW-0411">Iron-sulfur</keyword>
<name>A0A9J6NV46_9CLOT</name>
<dbReference type="RefSeq" id="WP_250857217.1">
    <property type="nucleotide sequence ID" value="NZ_JAGSOJ010000001.1"/>
</dbReference>
<dbReference type="Gene3D" id="3.30.420.40">
    <property type="match status" value="2"/>
</dbReference>
<protein>
    <submittedName>
        <fullName evidence="6">Benzoyl-CoA reductase</fullName>
    </submittedName>
</protein>